<dbReference type="SUPFAM" id="SSF54534">
    <property type="entry name" value="FKBP-like"/>
    <property type="match status" value="1"/>
</dbReference>
<keyword evidence="15" id="KW-1185">Reference proteome</keyword>
<name>A0ABT6FYF9_9FLAO</name>
<evidence type="ECO:0000256" key="7">
    <source>
        <dbReference type="ARBA" id="ARBA00023186"/>
    </source>
</evidence>
<dbReference type="Proteomes" id="UP001529085">
    <property type="component" value="Unassembled WGS sequence"/>
</dbReference>
<comment type="caution">
    <text evidence="14">The sequence shown here is derived from an EMBL/GenBank/DDBJ whole genome shotgun (WGS) entry which is preliminary data.</text>
</comment>
<dbReference type="Gene3D" id="3.10.50.40">
    <property type="match status" value="2"/>
</dbReference>
<dbReference type="Pfam" id="PF13623">
    <property type="entry name" value="SurA_N_2"/>
    <property type="match status" value="1"/>
</dbReference>
<evidence type="ECO:0000256" key="3">
    <source>
        <dbReference type="ARBA" id="ARBA00022519"/>
    </source>
</evidence>
<keyword evidence="5 12" id="KW-1133">Transmembrane helix</keyword>
<evidence type="ECO:0000256" key="10">
    <source>
        <dbReference type="ARBA" id="ARBA00042775"/>
    </source>
</evidence>
<evidence type="ECO:0000256" key="5">
    <source>
        <dbReference type="ARBA" id="ARBA00022989"/>
    </source>
</evidence>
<dbReference type="PANTHER" id="PTHR47529:SF1">
    <property type="entry name" value="PERIPLASMIC CHAPERONE PPID"/>
    <property type="match status" value="1"/>
</dbReference>
<dbReference type="InterPro" id="IPR000297">
    <property type="entry name" value="PPIase_PpiC"/>
</dbReference>
<reference evidence="14 15" key="1">
    <citation type="submission" date="2023-03" db="EMBL/GenBank/DDBJ databases">
        <title>Strain YYF002 represents a novel species in the genus Winogradskyella isolated from seawater.</title>
        <authorList>
            <person name="Fu Z.-Y."/>
        </authorList>
    </citation>
    <scope>NUCLEOTIDE SEQUENCE [LARGE SCALE GENOMIC DNA]</scope>
    <source>
        <strain evidence="14 15">YYF002</strain>
    </source>
</reference>
<organism evidence="14 15">
    <name type="scientific">Winogradskyella marincola</name>
    <dbReference type="NCBI Taxonomy" id="3037795"/>
    <lineage>
        <taxon>Bacteria</taxon>
        <taxon>Pseudomonadati</taxon>
        <taxon>Bacteroidota</taxon>
        <taxon>Flavobacteriia</taxon>
        <taxon>Flavobacteriales</taxon>
        <taxon>Flavobacteriaceae</taxon>
        <taxon>Winogradskyella</taxon>
    </lineage>
</organism>
<comment type="subcellular location">
    <subcellularLocation>
        <location evidence="1">Cell inner membrane</location>
        <topology evidence="1">Single-pass type II membrane protein</topology>
        <orientation evidence="1">Periplasmic side</orientation>
    </subcellularLocation>
</comment>
<comment type="similarity">
    <text evidence="8">Belongs to the PpiD chaperone family.</text>
</comment>
<dbReference type="Pfam" id="PF13145">
    <property type="entry name" value="Rotamase_2"/>
    <property type="match status" value="1"/>
</dbReference>
<keyword evidence="11" id="KW-0413">Isomerase</keyword>
<gene>
    <name evidence="14" type="ORF">P7122_02965</name>
</gene>
<proteinExistence type="inferred from homology"/>
<evidence type="ECO:0000313" key="15">
    <source>
        <dbReference type="Proteomes" id="UP001529085"/>
    </source>
</evidence>
<dbReference type="RefSeq" id="WP_278004281.1">
    <property type="nucleotide sequence ID" value="NZ_JARSBN010000001.1"/>
</dbReference>
<evidence type="ECO:0000313" key="14">
    <source>
        <dbReference type="EMBL" id="MDG4714819.1"/>
    </source>
</evidence>
<feature type="transmembrane region" description="Helical" evidence="12">
    <location>
        <begin position="12"/>
        <end position="31"/>
    </location>
</feature>
<sequence>MAILNKIRQRSLILILVIALALFAFVIQGVIDNPNAFSNSQGVVATVNGTDIDVTDFQQKVKNYQDRSGGRISSSQAMNAIYNQEVSNIVLDEEFEALGLSVEKDEMRDLLKNSFQSNPEFQDENGNFDVNRLNAFISNLKDISPDSAPLTSAGQTVNINYDIWTNNEQSIASGSLKQTYYNLVKAGVNTTIAEAKDEYLAEAKNVNIRFVQIPYASISDSLVEVSKSDVKAYMKDHEQKFKADANREVVYVEFKEEASKEDEEAIKAELLKLKNDRAEYNESSGNTDTIPGFDSVKDVAEFINSNSDIKYNDTFLTAGLIPAESKENIISLEVGEYYGPYKEAGFFKLSKMIAKDQLPDSVKTRHILIPFIGAASAGPDVTLTREQANNQADSLYNILKSDNSKFDDFVTEYSTDQGSVNNGGRYDWFPYNRMVAPFRDFSFKGKTGDMGVVETAYGFHIIEIEGQKGESDVYKIATLARKIEPSQKTLDDVYNKATKFEIAAKDGDFNALAKEQELVVKPITFKELDENIPGLGSQRQVVRWFFEEGRDEGDFKSFPVSGFGFIVAKLVEKNEEGLMSVEDASVIALPQIRKEKKAKMIREKIKATSIDEIAKNQGQSPKTASALTLKNTTIAGAGVEPKVVGAAFGLEQGKTSKPIDGEKGVYVIEVTKVTEATELDNYTSIVNRLNTAKRGAAQGKVYQALEKSAEIEDNRAKTVF</sequence>
<protein>
    <recommendedName>
        <fullName evidence="9">Periplasmic chaperone PpiD</fullName>
    </recommendedName>
    <alternativeName>
        <fullName evidence="10">Periplasmic folding chaperone</fullName>
    </alternativeName>
</protein>
<keyword evidence="3" id="KW-0997">Cell inner membrane</keyword>
<evidence type="ECO:0000259" key="13">
    <source>
        <dbReference type="PROSITE" id="PS50198"/>
    </source>
</evidence>
<evidence type="ECO:0000256" key="11">
    <source>
        <dbReference type="PROSITE-ProRule" id="PRU00278"/>
    </source>
</evidence>
<evidence type="ECO:0000256" key="9">
    <source>
        <dbReference type="ARBA" id="ARBA00040743"/>
    </source>
</evidence>
<dbReference type="InterPro" id="IPR046357">
    <property type="entry name" value="PPIase_dom_sf"/>
</dbReference>
<dbReference type="SUPFAM" id="SSF109998">
    <property type="entry name" value="Triger factor/SurA peptide-binding domain-like"/>
    <property type="match status" value="1"/>
</dbReference>
<dbReference type="PROSITE" id="PS50198">
    <property type="entry name" value="PPIC_PPIASE_2"/>
    <property type="match status" value="1"/>
</dbReference>
<keyword evidence="11" id="KW-0697">Rotamase</keyword>
<evidence type="ECO:0000256" key="6">
    <source>
        <dbReference type="ARBA" id="ARBA00023136"/>
    </source>
</evidence>
<evidence type="ECO:0000256" key="4">
    <source>
        <dbReference type="ARBA" id="ARBA00022692"/>
    </source>
</evidence>
<evidence type="ECO:0000256" key="8">
    <source>
        <dbReference type="ARBA" id="ARBA00038408"/>
    </source>
</evidence>
<evidence type="ECO:0000256" key="2">
    <source>
        <dbReference type="ARBA" id="ARBA00022475"/>
    </source>
</evidence>
<keyword evidence="4 12" id="KW-0812">Transmembrane</keyword>
<keyword evidence="7" id="KW-0143">Chaperone</keyword>
<dbReference type="Pfam" id="PF13616">
    <property type="entry name" value="Rotamase_3"/>
    <property type="match status" value="1"/>
</dbReference>
<keyword evidence="6 12" id="KW-0472">Membrane</keyword>
<dbReference type="EMBL" id="JARSBN010000001">
    <property type="protein sequence ID" value="MDG4714819.1"/>
    <property type="molecule type" value="Genomic_DNA"/>
</dbReference>
<keyword evidence="2" id="KW-1003">Cell membrane</keyword>
<dbReference type="PANTHER" id="PTHR47529">
    <property type="entry name" value="PEPTIDYL-PROLYL CIS-TRANS ISOMERASE D"/>
    <property type="match status" value="1"/>
</dbReference>
<evidence type="ECO:0000256" key="1">
    <source>
        <dbReference type="ARBA" id="ARBA00004382"/>
    </source>
</evidence>
<evidence type="ECO:0000256" key="12">
    <source>
        <dbReference type="SAM" id="Phobius"/>
    </source>
</evidence>
<feature type="domain" description="PpiC" evidence="13">
    <location>
        <begin position="359"/>
        <end position="466"/>
    </location>
</feature>
<dbReference type="InterPro" id="IPR052029">
    <property type="entry name" value="PpiD_chaperone"/>
</dbReference>
<dbReference type="InterPro" id="IPR027304">
    <property type="entry name" value="Trigger_fact/SurA_dom_sf"/>
</dbReference>
<accession>A0ABT6FYF9</accession>